<dbReference type="InterPro" id="IPR008271">
    <property type="entry name" value="Ser/Thr_kinase_AS"/>
</dbReference>
<evidence type="ECO:0000256" key="8">
    <source>
        <dbReference type="ARBA" id="ARBA00047899"/>
    </source>
</evidence>
<accession>A0ABP8J003</accession>
<keyword evidence="12" id="KW-0472">Membrane</keyword>
<dbReference type="Pfam" id="PF03793">
    <property type="entry name" value="PASTA"/>
    <property type="match status" value="3"/>
</dbReference>
<evidence type="ECO:0000259" key="14">
    <source>
        <dbReference type="PROSITE" id="PS51178"/>
    </source>
</evidence>
<feature type="domain" description="PASTA" evidence="14">
    <location>
        <begin position="398"/>
        <end position="464"/>
    </location>
</feature>
<dbReference type="Gene3D" id="3.30.10.20">
    <property type="match status" value="3"/>
</dbReference>
<sequence>MNDVRMLSGRYEVRELLGRGGMAEVHAGIDTRLGRRVAIKLLRSDLARDPSFHARLKREAQSAASLNHPGIVAVYDSGEQEFVESGGDVVHVPFIVMEYVEGLTLRQVLTEHGRLTVREALDVTAGVLAPLDYSHRNGIVHRDIKPGNVMLTPEGDIKVMDFGIARALEDTGSLTQTQSVVGTAQYLSPEQARGEIVDARSDLYSTACLLYELLVGRPPFVGDSQLAVAYQHVGEDPKAPSHHEPELPPAVDRLLLHALQKDRNDRYQDAHTFREDVLAARDGRPLSIDGDDAATQAFGAVPGALAGGAAGAALGAGAAPGYANPPTEATMAYSQLGEPTQAIDQPPTTNAVTTVLEEDRDEEPEQRSRTWLWVGSALLVLVLAGLGLFVYTMSKEPEVVTFELVDLSDRPADDAEQYLLQEGLRVDREETADDEIAEGNVVSTDPPAGSQVSEGDLIVLYVSTGPDSVEVPDVAGDTESLARQRIGDTGLTAGSNIDENSPDVAAGTVIETRPGAGSTVAKDSTVDLVISTGKVDVPDVLGMTEDEACETLEGEDYQLDCTVEESETADHPAGEVFEQSTEGGGEVSQGSAITITVAQEAPSPSPTPPPAEPTAEVPTFPSIPGPPGDEGDEQGGIQGNSGSDEARDRPGRPDEARDRPGRHGRG</sequence>
<gene>
    <name evidence="15" type="primary">pknB_1</name>
    <name evidence="15" type="ORF">GCM10023167_00960</name>
</gene>
<feature type="compositionally biased region" description="Basic and acidic residues" evidence="11">
    <location>
        <begin position="644"/>
        <end position="666"/>
    </location>
</feature>
<dbReference type="InterPro" id="IPR017441">
    <property type="entry name" value="Protein_kinase_ATP_BS"/>
</dbReference>
<evidence type="ECO:0000256" key="12">
    <source>
        <dbReference type="SAM" id="Phobius"/>
    </source>
</evidence>
<dbReference type="NCBIfam" id="NF033483">
    <property type="entry name" value="PknB_PASTA_kin"/>
    <property type="match status" value="1"/>
</dbReference>
<dbReference type="GO" id="GO:0016301">
    <property type="term" value="F:kinase activity"/>
    <property type="evidence" value="ECO:0007669"/>
    <property type="project" value="UniProtKB-KW"/>
</dbReference>
<dbReference type="RefSeq" id="WP_345029019.1">
    <property type="nucleotide sequence ID" value="NZ_BAABGL010000002.1"/>
</dbReference>
<dbReference type="CDD" id="cd14014">
    <property type="entry name" value="STKc_PknB_like"/>
    <property type="match status" value="1"/>
</dbReference>
<dbReference type="PROSITE" id="PS50011">
    <property type="entry name" value="PROTEIN_KINASE_DOM"/>
    <property type="match status" value="1"/>
</dbReference>
<evidence type="ECO:0000256" key="6">
    <source>
        <dbReference type="ARBA" id="ARBA00022777"/>
    </source>
</evidence>
<organism evidence="15 16">
    <name type="scientific">Brevibacterium pityocampae</name>
    <dbReference type="NCBI Taxonomy" id="506594"/>
    <lineage>
        <taxon>Bacteria</taxon>
        <taxon>Bacillati</taxon>
        <taxon>Actinomycetota</taxon>
        <taxon>Actinomycetes</taxon>
        <taxon>Micrococcales</taxon>
        <taxon>Brevibacteriaceae</taxon>
        <taxon>Brevibacterium</taxon>
    </lineage>
</organism>
<keyword evidence="6 15" id="KW-0418">Kinase</keyword>
<feature type="domain" description="PASTA" evidence="14">
    <location>
        <begin position="531"/>
        <end position="599"/>
    </location>
</feature>
<dbReference type="SUPFAM" id="SSF56112">
    <property type="entry name" value="Protein kinase-like (PK-like)"/>
    <property type="match status" value="1"/>
</dbReference>
<comment type="catalytic activity">
    <reaction evidence="9">
        <text>L-seryl-[protein] + ATP = O-phospho-L-seryl-[protein] + ADP + H(+)</text>
        <dbReference type="Rhea" id="RHEA:17989"/>
        <dbReference type="Rhea" id="RHEA-COMP:9863"/>
        <dbReference type="Rhea" id="RHEA-COMP:11604"/>
        <dbReference type="ChEBI" id="CHEBI:15378"/>
        <dbReference type="ChEBI" id="CHEBI:29999"/>
        <dbReference type="ChEBI" id="CHEBI:30616"/>
        <dbReference type="ChEBI" id="CHEBI:83421"/>
        <dbReference type="ChEBI" id="CHEBI:456216"/>
        <dbReference type="EC" id="2.7.11.1"/>
    </reaction>
</comment>
<dbReference type="Proteomes" id="UP001500642">
    <property type="component" value="Unassembled WGS sequence"/>
</dbReference>
<evidence type="ECO:0000313" key="15">
    <source>
        <dbReference type="EMBL" id="GAA4382471.1"/>
    </source>
</evidence>
<reference evidence="16" key="1">
    <citation type="journal article" date="2019" name="Int. J. Syst. Evol. Microbiol.">
        <title>The Global Catalogue of Microorganisms (GCM) 10K type strain sequencing project: providing services to taxonomists for standard genome sequencing and annotation.</title>
        <authorList>
            <consortium name="The Broad Institute Genomics Platform"/>
            <consortium name="The Broad Institute Genome Sequencing Center for Infectious Disease"/>
            <person name="Wu L."/>
            <person name="Ma J."/>
        </authorList>
    </citation>
    <scope>NUCLEOTIDE SEQUENCE [LARGE SCALE GENOMIC DNA]</scope>
    <source>
        <strain evidence="16">JCM 17808</strain>
    </source>
</reference>
<protein>
    <recommendedName>
        <fullName evidence="1">non-specific serine/threonine protein kinase</fullName>
        <ecNumber evidence="1">2.7.11.1</ecNumber>
    </recommendedName>
</protein>
<keyword evidence="12" id="KW-0812">Transmembrane</keyword>
<comment type="catalytic activity">
    <reaction evidence="8">
        <text>L-threonyl-[protein] + ATP = O-phospho-L-threonyl-[protein] + ADP + H(+)</text>
        <dbReference type="Rhea" id="RHEA:46608"/>
        <dbReference type="Rhea" id="RHEA-COMP:11060"/>
        <dbReference type="Rhea" id="RHEA-COMP:11605"/>
        <dbReference type="ChEBI" id="CHEBI:15378"/>
        <dbReference type="ChEBI" id="CHEBI:30013"/>
        <dbReference type="ChEBI" id="CHEBI:30616"/>
        <dbReference type="ChEBI" id="CHEBI:61977"/>
        <dbReference type="ChEBI" id="CHEBI:456216"/>
        <dbReference type="EC" id="2.7.11.1"/>
    </reaction>
</comment>
<evidence type="ECO:0000256" key="4">
    <source>
        <dbReference type="ARBA" id="ARBA00022737"/>
    </source>
</evidence>
<evidence type="ECO:0000259" key="13">
    <source>
        <dbReference type="PROSITE" id="PS50011"/>
    </source>
</evidence>
<feature type="binding site" evidence="10">
    <location>
        <position position="40"/>
    </location>
    <ligand>
        <name>ATP</name>
        <dbReference type="ChEBI" id="CHEBI:30616"/>
    </ligand>
</feature>
<dbReference type="InterPro" id="IPR005543">
    <property type="entry name" value="PASTA_dom"/>
</dbReference>
<feature type="transmembrane region" description="Helical" evidence="12">
    <location>
        <begin position="370"/>
        <end position="391"/>
    </location>
</feature>
<dbReference type="PROSITE" id="PS00107">
    <property type="entry name" value="PROTEIN_KINASE_ATP"/>
    <property type="match status" value="1"/>
</dbReference>
<evidence type="ECO:0000256" key="10">
    <source>
        <dbReference type="PROSITE-ProRule" id="PRU10141"/>
    </source>
</evidence>
<dbReference type="SMART" id="SM00220">
    <property type="entry name" value="S_TKc"/>
    <property type="match status" value="1"/>
</dbReference>
<feature type="domain" description="PASTA" evidence="14">
    <location>
        <begin position="465"/>
        <end position="530"/>
    </location>
</feature>
<evidence type="ECO:0000256" key="7">
    <source>
        <dbReference type="ARBA" id="ARBA00022840"/>
    </source>
</evidence>
<evidence type="ECO:0000256" key="2">
    <source>
        <dbReference type="ARBA" id="ARBA00022527"/>
    </source>
</evidence>
<dbReference type="Gene3D" id="3.30.200.20">
    <property type="entry name" value="Phosphorylase Kinase, domain 1"/>
    <property type="match status" value="1"/>
</dbReference>
<feature type="domain" description="Protein kinase" evidence="13">
    <location>
        <begin position="11"/>
        <end position="278"/>
    </location>
</feature>
<proteinExistence type="predicted"/>
<keyword evidence="12" id="KW-1133">Transmembrane helix</keyword>
<feature type="region of interest" description="Disordered" evidence="11">
    <location>
        <begin position="576"/>
        <end position="666"/>
    </location>
</feature>
<dbReference type="InterPro" id="IPR011009">
    <property type="entry name" value="Kinase-like_dom_sf"/>
</dbReference>
<dbReference type="PANTHER" id="PTHR43289">
    <property type="entry name" value="MITOGEN-ACTIVATED PROTEIN KINASE KINASE KINASE 20-RELATED"/>
    <property type="match status" value="1"/>
</dbReference>
<evidence type="ECO:0000256" key="3">
    <source>
        <dbReference type="ARBA" id="ARBA00022679"/>
    </source>
</evidence>
<evidence type="ECO:0000256" key="11">
    <source>
        <dbReference type="SAM" id="MobiDB-lite"/>
    </source>
</evidence>
<keyword evidence="4" id="KW-0677">Repeat</keyword>
<evidence type="ECO:0000256" key="9">
    <source>
        <dbReference type="ARBA" id="ARBA00048679"/>
    </source>
</evidence>
<dbReference type="PANTHER" id="PTHR43289:SF6">
    <property type="entry name" value="SERINE_THREONINE-PROTEIN KINASE NEKL-3"/>
    <property type="match status" value="1"/>
</dbReference>
<dbReference type="PROSITE" id="PS51178">
    <property type="entry name" value="PASTA"/>
    <property type="match status" value="3"/>
</dbReference>
<dbReference type="PROSITE" id="PS00108">
    <property type="entry name" value="PROTEIN_KINASE_ST"/>
    <property type="match status" value="1"/>
</dbReference>
<keyword evidence="3" id="KW-0808">Transferase</keyword>
<feature type="compositionally biased region" description="Pro residues" evidence="11">
    <location>
        <begin position="603"/>
        <end position="612"/>
    </location>
</feature>
<dbReference type="EMBL" id="BAABGL010000002">
    <property type="protein sequence ID" value="GAA4382471.1"/>
    <property type="molecule type" value="Genomic_DNA"/>
</dbReference>
<evidence type="ECO:0000313" key="16">
    <source>
        <dbReference type="Proteomes" id="UP001500642"/>
    </source>
</evidence>
<dbReference type="InterPro" id="IPR000719">
    <property type="entry name" value="Prot_kinase_dom"/>
</dbReference>
<evidence type="ECO:0000256" key="1">
    <source>
        <dbReference type="ARBA" id="ARBA00012513"/>
    </source>
</evidence>
<dbReference type="CDD" id="cd06577">
    <property type="entry name" value="PASTA_pknB"/>
    <property type="match status" value="3"/>
</dbReference>
<feature type="compositionally biased region" description="Polar residues" evidence="11">
    <location>
        <begin position="588"/>
        <end position="597"/>
    </location>
</feature>
<name>A0ABP8J003_9MICO</name>
<comment type="caution">
    <text evidence="15">The sequence shown here is derived from an EMBL/GenBank/DDBJ whole genome shotgun (WGS) entry which is preliminary data.</text>
</comment>
<keyword evidence="5 10" id="KW-0547">Nucleotide-binding</keyword>
<dbReference type="Pfam" id="PF00069">
    <property type="entry name" value="Pkinase"/>
    <property type="match status" value="1"/>
</dbReference>
<keyword evidence="2" id="KW-0723">Serine/threonine-protein kinase</keyword>
<dbReference type="EC" id="2.7.11.1" evidence="1"/>
<dbReference type="Gene3D" id="1.10.510.10">
    <property type="entry name" value="Transferase(Phosphotransferase) domain 1"/>
    <property type="match status" value="1"/>
</dbReference>
<keyword evidence="16" id="KW-1185">Reference proteome</keyword>
<keyword evidence="7 10" id="KW-0067">ATP-binding</keyword>
<dbReference type="SMART" id="SM00740">
    <property type="entry name" value="PASTA"/>
    <property type="match status" value="3"/>
</dbReference>
<evidence type="ECO:0000256" key="5">
    <source>
        <dbReference type="ARBA" id="ARBA00022741"/>
    </source>
</evidence>